<evidence type="ECO:0000313" key="2">
    <source>
        <dbReference type="Proteomes" id="UP000324897"/>
    </source>
</evidence>
<accession>A0A5J9T4T6</accession>
<dbReference type="Gramene" id="TVU05988">
    <property type="protein sequence ID" value="TVU05988"/>
    <property type="gene ID" value="EJB05_49175"/>
</dbReference>
<organism evidence="1 2">
    <name type="scientific">Eragrostis curvula</name>
    <name type="common">weeping love grass</name>
    <dbReference type="NCBI Taxonomy" id="38414"/>
    <lineage>
        <taxon>Eukaryota</taxon>
        <taxon>Viridiplantae</taxon>
        <taxon>Streptophyta</taxon>
        <taxon>Embryophyta</taxon>
        <taxon>Tracheophyta</taxon>
        <taxon>Spermatophyta</taxon>
        <taxon>Magnoliopsida</taxon>
        <taxon>Liliopsida</taxon>
        <taxon>Poales</taxon>
        <taxon>Poaceae</taxon>
        <taxon>PACMAD clade</taxon>
        <taxon>Chloridoideae</taxon>
        <taxon>Eragrostideae</taxon>
        <taxon>Eragrostidinae</taxon>
        <taxon>Eragrostis</taxon>
    </lineage>
</organism>
<keyword evidence="2" id="KW-1185">Reference proteome</keyword>
<gene>
    <name evidence="1" type="ORF">EJB05_49175</name>
</gene>
<dbReference type="EMBL" id="RWGY01000051">
    <property type="protein sequence ID" value="TVU05988.1"/>
    <property type="molecule type" value="Genomic_DNA"/>
</dbReference>
<dbReference type="Proteomes" id="UP000324897">
    <property type="component" value="Unassembled WGS sequence"/>
</dbReference>
<name>A0A5J9T4T6_9POAL</name>
<protein>
    <submittedName>
        <fullName evidence="1">Uncharacterized protein</fullName>
    </submittedName>
</protein>
<proteinExistence type="predicted"/>
<comment type="caution">
    <text evidence="1">The sequence shown here is derived from an EMBL/GenBank/DDBJ whole genome shotgun (WGS) entry which is preliminary data.</text>
</comment>
<evidence type="ECO:0000313" key="1">
    <source>
        <dbReference type="EMBL" id="TVU05988.1"/>
    </source>
</evidence>
<reference evidence="1 2" key="1">
    <citation type="journal article" date="2019" name="Sci. Rep.">
        <title>A high-quality genome of Eragrostis curvula grass provides insights into Poaceae evolution and supports new strategies to enhance forage quality.</title>
        <authorList>
            <person name="Carballo J."/>
            <person name="Santos B.A.C.M."/>
            <person name="Zappacosta D."/>
            <person name="Garbus I."/>
            <person name="Selva J.P."/>
            <person name="Gallo C.A."/>
            <person name="Diaz A."/>
            <person name="Albertini E."/>
            <person name="Caccamo M."/>
            <person name="Echenique V."/>
        </authorList>
    </citation>
    <scope>NUCLEOTIDE SEQUENCE [LARGE SCALE GENOMIC DNA]</scope>
    <source>
        <strain evidence="2">cv. Victoria</strain>
        <tissue evidence="1">Leaf</tissue>
    </source>
</reference>
<dbReference type="AlphaFoldDB" id="A0A5J9T4T6"/>
<sequence length="177" mass="20033">MEAERHRLFHGVGSWRRGVGDSSVPGIGRVAYGIVSDFPPPRRSIIPRLGAGGPHRRQHPRGRRPLGWRPQIHRGGCRQGCLLGRRRSVVLLAPAFVPLFVCGSRMQRKLAQVVVDGESPFKLTLVFLWYTLCLPKSRSLCLRCASVHLIFVKEEREEGEKEEREVYLFAGRICDLV</sequence>